<sequence>MATHALLEELGVDYQLVEIDLALQMQKTPEYLAINPNGKVPTLLHNDNIVYESAAILIYLLDQHPESNLAPVTTSPQRGRYYQSLLWMSNTLQEAANRWAHPEQYCDNQAGQDSLKAKASQVLEHCWKVIEKDLDKAGPWILGDTLSGADFHLFMIAYWSRRYESRAQDFPKLQQLLRNLLTRSSIQAMLKQEDLSFDL</sequence>
<dbReference type="SFLD" id="SFLDG00358">
    <property type="entry name" value="Main_(cytGST)"/>
    <property type="match status" value="1"/>
</dbReference>
<dbReference type="InterPro" id="IPR004046">
    <property type="entry name" value="GST_C"/>
</dbReference>
<dbReference type="AlphaFoldDB" id="A0A7R6SWQ8"/>
<dbReference type="EC" id="2.5.1.18" evidence="3"/>
<dbReference type="PROSITE" id="PS50405">
    <property type="entry name" value="GST_CTER"/>
    <property type="match status" value="1"/>
</dbReference>
<evidence type="ECO:0000259" key="2">
    <source>
        <dbReference type="PROSITE" id="PS50405"/>
    </source>
</evidence>
<dbReference type="Pfam" id="PF14497">
    <property type="entry name" value="GST_C_3"/>
    <property type="match status" value="1"/>
</dbReference>
<dbReference type="InterPro" id="IPR040079">
    <property type="entry name" value="Glutathione_S-Trfase"/>
</dbReference>
<dbReference type="InterPro" id="IPR004045">
    <property type="entry name" value="Glutathione_S-Trfase_N"/>
</dbReference>
<dbReference type="PROSITE" id="PS50404">
    <property type="entry name" value="GST_NTER"/>
    <property type="match status" value="1"/>
</dbReference>
<organism evidence="3 4">
    <name type="scientific">Neptunomonas japonica JAMM 1380</name>
    <dbReference type="NCBI Taxonomy" id="1441457"/>
    <lineage>
        <taxon>Bacteria</taxon>
        <taxon>Pseudomonadati</taxon>
        <taxon>Pseudomonadota</taxon>
        <taxon>Gammaproteobacteria</taxon>
        <taxon>Oceanospirillales</taxon>
        <taxon>Oceanospirillaceae</taxon>
        <taxon>Neptunomonas</taxon>
    </lineage>
</organism>
<dbReference type="InterPro" id="IPR036282">
    <property type="entry name" value="Glutathione-S-Trfase_C_sf"/>
</dbReference>
<evidence type="ECO:0000313" key="4">
    <source>
        <dbReference type="Proteomes" id="UP000595332"/>
    </source>
</evidence>
<reference evidence="3 4" key="1">
    <citation type="journal article" date="2008" name="Int. J. Syst. Evol. Microbiol.">
        <title>Neptunomonas japonica sp. nov., an Osedax japonicus symbiont-like bacterium isolated from sediment adjacent to sperm whale carcasses off Kagoshima, Japan.</title>
        <authorList>
            <person name="Miyazaki M."/>
            <person name="Nogi Y."/>
            <person name="Fujiwara Y."/>
            <person name="Kawato M."/>
            <person name="Kubokawa K."/>
            <person name="Horikoshi K."/>
        </authorList>
    </citation>
    <scope>NUCLEOTIDE SEQUENCE [LARGE SCALE GENOMIC DNA]</scope>
    <source>
        <strain evidence="3 4">JAMM 1380</strain>
    </source>
</reference>
<feature type="domain" description="GST N-terminal" evidence="1">
    <location>
        <begin position="1"/>
        <end position="68"/>
    </location>
</feature>
<evidence type="ECO:0000259" key="1">
    <source>
        <dbReference type="PROSITE" id="PS50404"/>
    </source>
</evidence>
<keyword evidence="4" id="KW-1185">Reference proteome</keyword>
<dbReference type="SFLD" id="SFLDG01150">
    <property type="entry name" value="Main.1:_Beta-like"/>
    <property type="match status" value="1"/>
</dbReference>
<dbReference type="InterPro" id="IPR036249">
    <property type="entry name" value="Thioredoxin-like_sf"/>
</dbReference>
<dbReference type="SFLD" id="SFLDS00019">
    <property type="entry name" value="Glutathione_Transferase_(cytos"/>
    <property type="match status" value="1"/>
</dbReference>
<name>A0A7R6SWQ8_9GAMM</name>
<dbReference type="SUPFAM" id="SSF52833">
    <property type="entry name" value="Thioredoxin-like"/>
    <property type="match status" value="1"/>
</dbReference>
<dbReference type="Gene3D" id="1.20.1050.10">
    <property type="match status" value="1"/>
</dbReference>
<evidence type="ECO:0000313" key="3">
    <source>
        <dbReference type="EMBL" id="BBB30745.1"/>
    </source>
</evidence>
<dbReference type="CDD" id="cd03057">
    <property type="entry name" value="GST_N_Beta"/>
    <property type="match status" value="1"/>
</dbReference>
<feature type="domain" description="GST C-terminal" evidence="2">
    <location>
        <begin position="74"/>
        <end position="197"/>
    </location>
</feature>
<dbReference type="Gene3D" id="3.40.30.10">
    <property type="entry name" value="Glutaredoxin"/>
    <property type="match status" value="1"/>
</dbReference>
<dbReference type="PANTHER" id="PTHR44051">
    <property type="entry name" value="GLUTATHIONE S-TRANSFERASE-RELATED"/>
    <property type="match status" value="1"/>
</dbReference>
<proteinExistence type="predicted"/>
<gene>
    <name evidence="3" type="ORF">NEJAP_2804</name>
</gene>
<dbReference type="KEGG" id="njp:NEJAP_2804"/>
<keyword evidence="3" id="KW-0808">Transferase</keyword>
<dbReference type="GO" id="GO:0004364">
    <property type="term" value="F:glutathione transferase activity"/>
    <property type="evidence" value="ECO:0007669"/>
    <property type="project" value="UniProtKB-EC"/>
</dbReference>
<dbReference type="Pfam" id="PF02798">
    <property type="entry name" value="GST_N"/>
    <property type="match status" value="1"/>
</dbReference>
<accession>A0A7R6SWQ8</accession>
<dbReference type="EMBL" id="AP014546">
    <property type="protein sequence ID" value="BBB30745.1"/>
    <property type="molecule type" value="Genomic_DNA"/>
</dbReference>
<protein>
    <submittedName>
        <fullName evidence="3">Glutathione S-transferase</fullName>
        <ecNumber evidence="3">2.5.1.18</ecNumber>
    </submittedName>
</protein>
<dbReference type="Proteomes" id="UP000595332">
    <property type="component" value="Chromosome"/>
</dbReference>
<dbReference type="PANTHER" id="PTHR44051:SF8">
    <property type="entry name" value="GLUTATHIONE S-TRANSFERASE GSTA"/>
    <property type="match status" value="1"/>
</dbReference>
<dbReference type="InterPro" id="IPR010987">
    <property type="entry name" value="Glutathione-S-Trfase_C-like"/>
</dbReference>
<dbReference type="SUPFAM" id="SSF47616">
    <property type="entry name" value="GST C-terminal domain-like"/>
    <property type="match status" value="1"/>
</dbReference>